<sequence length="1084" mass="114210">MADSTANAATAVATTTTAATAAADAKPTLLASWDFTGKNGTSSGAIADSTGKYDLTLDGGAKIEQYGDRNNNESLSLRGGSQYAQIDDQLFKDAGDSFTMEFAAKTRHDDSGKFFSLIIGKDGSNDSSTSDKDNANKYLMFYNSKTTVKGVISDNNWGNEQGAKVNVSNNDNVWHNFKIVVDGTRLAVFRDDALIIFKADTGIKMSDLGAATAYIGKSFYGGDEYWNGAMDDIKVYKGAELTLPESVAISGTGVADGRLTLIEKATARLTATVKPDDAVSKNVTWASSDESVAKVSADGTVTAVKAGEAAITATSELGDKRDSITVTVNPMNAHDAASADLDAAIAALKTTVDENLPLAAKGSENGSAITWASSDPKLITGTDADYKAPANGMADPYKGAGVVTRPAYGDGDSKPVTLTATASYNGGEKVTKSVQVTVREKTREVPDGAYAAVTFLSDAATTNGKIGEALYESATDGNNFFSFKEINGSNPVIVSNTDTKGLRDPYVLKSKDGDKFYMIATDLKVSSQGWGQNQQYGSLKLEAWESTDMVNWTRTNAEDGDTGIKVNADNMGMTWAPEAFWSDELNSYVVFWSSREYTDATRKTAVKSSKTGNAYNILVMATTRDFRTFTPAEKWQDTGYSRIDSTVFKIGDTYYRLTKNEEGGKAGDYITNGKSTFLERSKCLTCTTTSADPNADITKTWQLVDQNILPFEGPESIKLNAGDPNQNDKGDAMIIMADSGGYKPFMTSESALAASGWTNRLSATDGWYTEKQWGPGVTGKVTPTNMPTPTRHGAFVNVSAAIAENMHKWTSANPTKIPAVDSTTTATYDAGSREITATVEANDKGTVAGSVKFSTADGKWSKTVKLDAKGKATVTVPGDVSGAVAVAYDGYTDKLVNASSTEVKDIEATKYGVKDLAKVTAVYTDNGATVAGFDFRKSDPVSIDKGRTVKLQGVPTGWKTDAATTDAGQVFTVTSPDGAVTQVYTFAFKSEPSTKPTPNEPNNGNGSGNTGGNTGNGNNAGGNNAGDNGNATAKPSDGKTTAASGNQYGGRQQLSKTGTAVTALAFAAVAMAAAGVIALRRRRA</sequence>
<dbReference type="SUPFAM" id="SSF75005">
    <property type="entry name" value="Arabinanase/levansucrase/invertase"/>
    <property type="match status" value="1"/>
</dbReference>
<evidence type="ECO:0000256" key="3">
    <source>
        <dbReference type="SAM" id="MobiDB-lite"/>
    </source>
</evidence>
<evidence type="ECO:0000313" key="6">
    <source>
        <dbReference type="EMBL" id="PJM74338.1"/>
    </source>
</evidence>
<feature type="compositionally biased region" description="Polar residues" evidence="3">
    <location>
        <begin position="1038"/>
        <end position="1052"/>
    </location>
</feature>
<dbReference type="InterPro" id="IPR046780">
    <property type="entry name" value="aBig_2"/>
</dbReference>
<keyword evidence="1" id="KW-0378">Hydrolase</keyword>
<evidence type="ECO:0000256" key="4">
    <source>
        <dbReference type="SAM" id="Phobius"/>
    </source>
</evidence>
<keyword evidence="4" id="KW-0812">Transmembrane</keyword>
<feature type="region of interest" description="Disordered" evidence="3">
    <location>
        <begin position="989"/>
        <end position="1052"/>
    </location>
</feature>
<keyword evidence="4" id="KW-1133">Transmembrane helix</keyword>
<evidence type="ECO:0000256" key="1">
    <source>
        <dbReference type="ARBA" id="ARBA00022801"/>
    </source>
</evidence>
<feature type="compositionally biased region" description="Polar residues" evidence="3">
    <location>
        <begin position="991"/>
        <end position="1001"/>
    </location>
</feature>
<dbReference type="InterPro" id="IPR003343">
    <property type="entry name" value="Big_2"/>
</dbReference>
<evidence type="ECO:0000259" key="5">
    <source>
        <dbReference type="SMART" id="SM00635"/>
    </source>
</evidence>
<dbReference type="Pfam" id="PF20578">
    <property type="entry name" value="aBig_2"/>
    <property type="match status" value="1"/>
</dbReference>
<reference evidence="6 7" key="1">
    <citation type="submission" date="2017-10" db="EMBL/GenBank/DDBJ databases">
        <title>Draft genome sequences of strains TRE 1, TRE 9, TRE H and TRI 7, isolated from tamarins, belonging to four potential novel Bifidobacterium species.</title>
        <authorList>
            <person name="Mattarelli P."/>
            <person name="Modesto M."/>
            <person name="Puglisi E."/>
            <person name="Morelli L."/>
            <person name="Spezio C."/>
            <person name="Bonetti A."/>
            <person name="Sandri C."/>
        </authorList>
    </citation>
    <scope>NUCLEOTIDE SEQUENCE [LARGE SCALE GENOMIC DNA]</scope>
    <source>
        <strain evidence="7">TRE1</strain>
    </source>
</reference>
<dbReference type="SUPFAM" id="SSF49899">
    <property type="entry name" value="Concanavalin A-like lectins/glucanases"/>
    <property type="match status" value="1"/>
</dbReference>
<feature type="domain" description="BIG2" evidence="5">
    <location>
        <begin position="243"/>
        <end position="325"/>
    </location>
</feature>
<dbReference type="InterPro" id="IPR008964">
    <property type="entry name" value="Invasin/intimin_cell_adhesion"/>
</dbReference>
<organism evidence="6 7">
    <name type="scientific">Bifidobacterium primatium</name>
    <dbReference type="NCBI Taxonomy" id="2045438"/>
    <lineage>
        <taxon>Bacteria</taxon>
        <taxon>Bacillati</taxon>
        <taxon>Actinomycetota</taxon>
        <taxon>Actinomycetes</taxon>
        <taxon>Bifidobacteriales</taxon>
        <taxon>Bifidobacteriaceae</taxon>
        <taxon>Bifidobacterium</taxon>
    </lineage>
</organism>
<accession>A0A2M9HBZ6</accession>
<evidence type="ECO:0000313" key="7">
    <source>
        <dbReference type="Proteomes" id="UP000229095"/>
    </source>
</evidence>
<gene>
    <name evidence="6" type="ORF">CS006_03140</name>
</gene>
<dbReference type="OrthoDB" id="9758923at2"/>
<protein>
    <submittedName>
        <fullName evidence="6">Arabinosidase</fullName>
    </submittedName>
</protein>
<dbReference type="Pfam" id="PF02368">
    <property type="entry name" value="Big_2"/>
    <property type="match status" value="1"/>
</dbReference>
<comment type="caution">
    <text evidence="6">The sequence shown here is derived from an EMBL/GenBank/DDBJ whole genome shotgun (WGS) entry which is preliminary data.</text>
</comment>
<keyword evidence="7" id="KW-1185">Reference proteome</keyword>
<dbReference type="SMART" id="SM00635">
    <property type="entry name" value="BID_2"/>
    <property type="match status" value="1"/>
</dbReference>
<dbReference type="InterPro" id="IPR013320">
    <property type="entry name" value="ConA-like_dom_sf"/>
</dbReference>
<keyword evidence="4" id="KW-0472">Membrane</keyword>
<dbReference type="Gene3D" id="2.60.120.200">
    <property type="match status" value="1"/>
</dbReference>
<proteinExistence type="predicted"/>
<dbReference type="AlphaFoldDB" id="A0A2M9HBZ6"/>
<dbReference type="Proteomes" id="UP000229095">
    <property type="component" value="Unassembled WGS sequence"/>
</dbReference>
<dbReference type="SUPFAM" id="SSF49373">
    <property type="entry name" value="Invasin/intimin cell-adhesion fragments"/>
    <property type="match status" value="1"/>
</dbReference>
<dbReference type="GO" id="GO:0016798">
    <property type="term" value="F:hydrolase activity, acting on glycosyl bonds"/>
    <property type="evidence" value="ECO:0007669"/>
    <property type="project" value="UniProtKB-KW"/>
</dbReference>
<keyword evidence="2" id="KW-0326">Glycosidase</keyword>
<feature type="transmembrane region" description="Helical" evidence="4">
    <location>
        <begin position="1060"/>
        <end position="1079"/>
    </location>
</feature>
<name>A0A2M9HBZ6_9BIFI</name>
<evidence type="ECO:0000256" key="2">
    <source>
        <dbReference type="ARBA" id="ARBA00023295"/>
    </source>
</evidence>
<dbReference type="Gene3D" id="2.60.40.1080">
    <property type="match status" value="1"/>
</dbReference>
<dbReference type="Gene3D" id="2.115.10.20">
    <property type="entry name" value="Glycosyl hydrolase domain, family 43"/>
    <property type="match status" value="1"/>
</dbReference>
<feature type="compositionally biased region" description="Gly residues" evidence="3">
    <location>
        <begin position="1005"/>
        <end position="1024"/>
    </location>
</feature>
<dbReference type="CDD" id="cd08983">
    <property type="entry name" value="GH43_Bt3655-like"/>
    <property type="match status" value="1"/>
</dbReference>
<dbReference type="EMBL" id="PEBI01000001">
    <property type="protein sequence ID" value="PJM74338.1"/>
    <property type="molecule type" value="Genomic_DNA"/>
</dbReference>
<dbReference type="InterPro" id="IPR023296">
    <property type="entry name" value="Glyco_hydro_beta-prop_sf"/>
</dbReference>